<gene>
    <name evidence="2" type="ORF">FKB36_01820</name>
</gene>
<keyword evidence="1" id="KW-1133">Transmembrane helix</keyword>
<keyword evidence="1" id="KW-0812">Transmembrane</keyword>
<name>A0A9E5DC48_9EURY</name>
<sequence>MMPLSRERNSLMQITYQWVDGLGPVILVRYKKRQFYLCICHHRKDRSIWFFGLEKIFCARCCGIISGLIIGIPLRFLGVTFPISVSLILIIPLIVDGITQLFECRESNNVFRVISGFLFGIGCICVRSIS</sequence>
<evidence type="ECO:0000313" key="2">
    <source>
        <dbReference type="EMBL" id="MCT8336267.1"/>
    </source>
</evidence>
<protein>
    <submittedName>
        <fullName evidence="2">DUF2085 domain-containing protein</fullName>
    </submittedName>
</protein>
<feature type="transmembrane region" description="Helical" evidence="1">
    <location>
        <begin position="48"/>
        <end position="70"/>
    </location>
</feature>
<feature type="transmembrane region" description="Helical" evidence="1">
    <location>
        <begin position="110"/>
        <end position="129"/>
    </location>
</feature>
<comment type="caution">
    <text evidence="2">The sequence shown here is derived from an EMBL/GenBank/DDBJ whole genome shotgun (WGS) entry which is preliminary data.</text>
</comment>
<dbReference type="AlphaFoldDB" id="A0A9E5DC48"/>
<dbReference type="EMBL" id="VHLL01000001">
    <property type="protein sequence ID" value="MCT8336267.1"/>
    <property type="molecule type" value="Genomic_DNA"/>
</dbReference>
<evidence type="ECO:0000256" key="1">
    <source>
        <dbReference type="SAM" id="Phobius"/>
    </source>
</evidence>
<organism evidence="2 3">
    <name type="scientific">Methanoculleus formosensis</name>
    <dbReference type="NCBI Taxonomy" id="2590886"/>
    <lineage>
        <taxon>Archaea</taxon>
        <taxon>Methanobacteriati</taxon>
        <taxon>Methanobacteriota</taxon>
        <taxon>Stenosarchaea group</taxon>
        <taxon>Methanomicrobia</taxon>
        <taxon>Methanomicrobiales</taxon>
        <taxon>Methanomicrobiaceae</taxon>
        <taxon>Methanoculleus</taxon>
    </lineage>
</organism>
<dbReference type="Proteomes" id="UP001065682">
    <property type="component" value="Unassembled WGS sequence"/>
</dbReference>
<dbReference type="Pfam" id="PF09858">
    <property type="entry name" value="DUF2085"/>
    <property type="match status" value="1"/>
</dbReference>
<proteinExistence type="predicted"/>
<keyword evidence="3" id="KW-1185">Reference proteome</keyword>
<keyword evidence="1" id="KW-0472">Membrane</keyword>
<accession>A0A9E5DC48</accession>
<reference evidence="2" key="1">
    <citation type="submission" date="2019-06" db="EMBL/GenBank/DDBJ databases">
        <title>Methanoculleus strain from Tamsui River, Taipei, Taiwan.</title>
        <authorList>
            <person name="You Y.-T."/>
            <person name="Chen S.-C."/>
            <person name="Lai S.-J."/>
            <person name="Lee Y.-C."/>
            <person name="Lai M.-C."/>
        </authorList>
    </citation>
    <scope>NUCLEOTIDE SEQUENCE</scope>
    <source>
        <strain evidence="2">Afa-1</strain>
    </source>
</reference>
<dbReference type="InterPro" id="IPR019206">
    <property type="entry name" value="DUF2085_TM"/>
</dbReference>
<feature type="transmembrane region" description="Helical" evidence="1">
    <location>
        <begin position="76"/>
        <end position="98"/>
    </location>
</feature>
<evidence type="ECO:0000313" key="3">
    <source>
        <dbReference type="Proteomes" id="UP001065682"/>
    </source>
</evidence>